<gene>
    <name evidence="1" type="ORF">S03H2_22518</name>
</gene>
<name>X1FYA6_9ZZZZ</name>
<reference evidence="1" key="1">
    <citation type="journal article" date="2014" name="Front. Microbiol.">
        <title>High frequency of phylogenetically diverse reductive dehalogenase-homologous genes in deep subseafloor sedimentary metagenomes.</title>
        <authorList>
            <person name="Kawai M."/>
            <person name="Futagami T."/>
            <person name="Toyoda A."/>
            <person name="Takaki Y."/>
            <person name="Nishi S."/>
            <person name="Hori S."/>
            <person name="Arai W."/>
            <person name="Tsubouchi T."/>
            <person name="Morono Y."/>
            <person name="Uchiyama I."/>
            <person name="Ito T."/>
            <person name="Fujiyama A."/>
            <person name="Inagaki F."/>
            <person name="Takami H."/>
        </authorList>
    </citation>
    <scope>NUCLEOTIDE SEQUENCE</scope>
    <source>
        <strain evidence="1">Expedition CK06-06</strain>
    </source>
</reference>
<dbReference type="EMBL" id="BARU01012138">
    <property type="protein sequence ID" value="GAH37510.1"/>
    <property type="molecule type" value="Genomic_DNA"/>
</dbReference>
<dbReference type="AlphaFoldDB" id="X1FYA6"/>
<comment type="caution">
    <text evidence="1">The sequence shown here is derived from an EMBL/GenBank/DDBJ whole genome shotgun (WGS) entry which is preliminary data.</text>
</comment>
<proteinExistence type="predicted"/>
<dbReference type="SUPFAM" id="SSF53756">
    <property type="entry name" value="UDP-Glycosyltransferase/glycogen phosphorylase"/>
    <property type="match status" value="1"/>
</dbReference>
<accession>X1FYA6</accession>
<feature type="non-terminal residue" evidence="1">
    <location>
        <position position="1"/>
    </location>
</feature>
<evidence type="ECO:0000313" key="1">
    <source>
        <dbReference type="EMBL" id="GAH37510.1"/>
    </source>
</evidence>
<sequence length="59" mass="6655">DVDALVGCIQKLYDAPTLYEKMSENAVRIFTEMFDADKIYKKDARLESSRPIGGMSIPL</sequence>
<protein>
    <submittedName>
        <fullName evidence="1">Uncharacterized protein</fullName>
    </submittedName>
</protein>
<organism evidence="1">
    <name type="scientific">marine sediment metagenome</name>
    <dbReference type="NCBI Taxonomy" id="412755"/>
    <lineage>
        <taxon>unclassified sequences</taxon>
        <taxon>metagenomes</taxon>
        <taxon>ecological metagenomes</taxon>
    </lineage>
</organism>